<evidence type="ECO:0000256" key="8">
    <source>
        <dbReference type="ARBA" id="ARBA00022679"/>
    </source>
</evidence>
<protein>
    <recommendedName>
        <fullName evidence="5 11">ATP phosphoribosyltransferase</fullName>
        <ecNumber evidence="4 11">2.4.2.17</ecNumber>
    </recommendedName>
</protein>
<keyword evidence="14" id="KW-1185">Reference proteome</keyword>
<comment type="similarity">
    <text evidence="3">Belongs to the ATP phosphoribosyltransferase family. Short subfamily.</text>
</comment>
<dbReference type="Pfam" id="PF01634">
    <property type="entry name" value="HisG"/>
    <property type="match status" value="1"/>
</dbReference>
<proteinExistence type="inferred from homology"/>
<dbReference type="InterPro" id="IPR013820">
    <property type="entry name" value="ATP_PRibTrfase_cat"/>
</dbReference>
<dbReference type="RefSeq" id="WP_111343034.1">
    <property type="nucleotide sequence ID" value="NZ_QHHQ01000001.1"/>
</dbReference>
<gene>
    <name evidence="13" type="ORF">DLJ53_05600</name>
</gene>
<evidence type="ECO:0000256" key="1">
    <source>
        <dbReference type="ARBA" id="ARBA00000915"/>
    </source>
</evidence>
<dbReference type="CDD" id="cd13593">
    <property type="entry name" value="PBP2_HisGL3"/>
    <property type="match status" value="1"/>
</dbReference>
<feature type="domain" description="ATP phosphoribosyltransferase catalytic" evidence="12">
    <location>
        <begin position="55"/>
        <end position="232"/>
    </location>
</feature>
<name>A0A8B2NX47_9HYPH</name>
<evidence type="ECO:0000256" key="2">
    <source>
        <dbReference type="ARBA" id="ARBA00004667"/>
    </source>
</evidence>
<evidence type="ECO:0000256" key="11">
    <source>
        <dbReference type="NCBIfam" id="TIGR00070"/>
    </source>
</evidence>
<dbReference type="OrthoDB" id="9806435at2"/>
<evidence type="ECO:0000256" key="4">
    <source>
        <dbReference type="ARBA" id="ARBA00011946"/>
    </source>
</evidence>
<evidence type="ECO:0000256" key="6">
    <source>
        <dbReference type="ARBA" id="ARBA00022605"/>
    </source>
</evidence>
<dbReference type="NCBIfam" id="TIGR00070">
    <property type="entry name" value="hisG"/>
    <property type="match status" value="1"/>
</dbReference>
<comment type="pathway">
    <text evidence="2">Amino-acid biosynthesis; L-histidine biosynthesis; L-histidine from 5-phospho-alpha-D-ribose 1-diphosphate: step 1/9.</text>
</comment>
<dbReference type="UniPathway" id="UPA00031">
    <property type="reaction ID" value="UER00006"/>
</dbReference>
<dbReference type="GO" id="GO:0000105">
    <property type="term" value="P:L-histidine biosynthetic process"/>
    <property type="evidence" value="ECO:0007669"/>
    <property type="project" value="UniProtKB-UniRule"/>
</dbReference>
<comment type="function">
    <text evidence="10">Catalyzes the condensation of ATP and 5-phosphoribose 1-diphosphate to form N'-(5'-phosphoribosyl)-ATP (PR-ATP). Has a crucial role in the pathway because the rate of histidine biosynthesis seems to be controlled primarily by regulation of HisG enzymatic activity.</text>
</comment>
<keyword evidence="8 13" id="KW-0808">Transferase</keyword>
<evidence type="ECO:0000256" key="7">
    <source>
        <dbReference type="ARBA" id="ARBA00022676"/>
    </source>
</evidence>
<dbReference type="InterPro" id="IPR001348">
    <property type="entry name" value="ATP_PRibTrfase_HisG"/>
</dbReference>
<sequence>MSELILAVPSKGRLQEQALEFLTRSGLKIDRARGGRDYRGHIGGMPEVEVAFLSASEIARELAAGHAHLGLTGLDLVHETVDDPGQREAQLHLVTPLGFGPADVVVAVPERWIDVDTMADLADAAEMHRARHGRTLRVATKFVHMTRRFFAAHGLADYRIVESLGATEGAPAAGAADLIVDITTTGATLAANQLKVLSDGVILQSQANFVASRVAPWTDTSRSLAATIVDRIAAEMRARSILEVRAVVPDPARAALETAERFGAVAPFGTDPAPLTLHVPRRRGSECAAFLRLIGAPSVVIVQVADVYEDNPLTEALLAAIA</sequence>
<organism evidence="13 14">
    <name type="scientific">Acuticoccus sediminis</name>
    <dbReference type="NCBI Taxonomy" id="2184697"/>
    <lineage>
        <taxon>Bacteria</taxon>
        <taxon>Pseudomonadati</taxon>
        <taxon>Pseudomonadota</taxon>
        <taxon>Alphaproteobacteria</taxon>
        <taxon>Hyphomicrobiales</taxon>
        <taxon>Amorphaceae</taxon>
        <taxon>Acuticoccus</taxon>
    </lineage>
</organism>
<evidence type="ECO:0000256" key="3">
    <source>
        <dbReference type="ARBA" id="ARBA00009489"/>
    </source>
</evidence>
<keyword evidence="6" id="KW-0028">Amino-acid biosynthesis</keyword>
<keyword evidence="7 13" id="KW-0328">Glycosyltransferase</keyword>
<dbReference type="EC" id="2.4.2.17" evidence="4 11"/>
<evidence type="ECO:0000256" key="5">
    <source>
        <dbReference type="ARBA" id="ARBA00020998"/>
    </source>
</evidence>
<dbReference type="InterPro" id="IPR018198">
    <property type="entry name" value="ATP_PRibTrfase_CS"/>
</dbReference>
<comment type="catalytic activity">
    <reaction evidence="1">
        <text>1-(5-phospho-beta-D-ribosyl)-ATP + diphosphate = 5-phospho-alpha-D-ribose 1-diphosphate + ATP</text>
        <dbReference type="Rhea" id="RHEA:18473"/>
        <dbReference type="ChEBI" id="CHEBI:30616"/>
        <dbReference type="ChEBI" id="CHEBI:33019"/>
        <dbReference type="ChEBI" id="CHEBI:58017"/>
        <dbReference type="ChEBI" id="CHEBI:73183"/>
        <dbReference type="EC" id="2.4.2.17"/>
    </reaction>
</comment>
<dbReference type="PROSITE" id="PS01316">
    <property type="entry name" value="ATP_P_PHORIBOSYLTR"/>
    <property type="match status" value="1"/>
</dbReference>
<dbReference type="Gene3D" id="3.40.190.10">
    <property type="entry name" value="Periplasmic binding protein-like II"/>
    <property type="match status" value="2"/>
</dbReference>
<dbReference type="GO" id="GO:0005737">
    <property type="term" value="C:cytoplasm"/>
    <property type="evidence" value="ECO:0007669"/>
    <property type="project" value="InterPro"/>
</dbReference>
<dbReference type="Proteomes" id="UP000249590">
    <property type="component" value="Unassembled WGS sequence"/>
</dbReference>
<evidence type="ECO:0000259" key="12">
    <source>
        <dbReference type="Pfam" id="PF01634"/>
    </source>
</evidence>
<dbReference type="PANTHER" id="PTHR21403:SF8">
    <property type="entry name" value="ATP PHOSPHORIBOSYLTRANSFERASE"/>
    <property type="match status" value="1"/>
</dbReference>
<dbReference type="PANTHER" id="PTHR21403">
    <property type="entry name" value="ATP PHOSPHORIBOSYLTRANSFERASE ATP-PRTASE"/>
    <property type="match status" value="1"/>
</dbReference>
<dbReference type="GO" id="GO:0003879">
    <property type="term" value="F:ATP phosphoribosyltransferase activity"/>
    <property type="evidence" value="ECO:0007669"/>
    <property type="project" value="UniProtKB-UniRule"/>
</dbReference>
<dbReference type="AlphaFoldDB" id="A0A8B2NX47"/>
<evidence type="ECO:0000313" key="14">
    <source>
        <dbReference type="Proteomes" id="UP000249590"/>
    </source>
</evidence>
<dbReference type="EMBL" id="QHHQ01000001">
    <property type="protein sequence ID" value="RAI03943.1"/>
    <property type="molecule type" value="Genomic_DNA"/>
</dbReference>
<reference evidence="13 14" key="1">
    <citation type="submission" date="2018-05" db="EMBL/GenBank/DDBJ databases">
        <title>Acuticoccus sediminis sp. nov., isolated from deep-sea sediment of Indian Ocean.</title>
        <authorList>
            <person name="Liu X."/>
            <person name="Lai Q."/>
            <person name="Du Y."/>
            <person name="Sun F."/>
            <person name="Zhang X."/>
            <person name="Wang S."/>
            <person name="Shao Z."/>
        </authorList>
    </citation>
    <scope>NUCLEOTIDE SEQUENCE [LARGE SCALE GENOMIC DNA]</scope>
    <source>
        <strain evidence="13 14">PTG4-2</strain>
    </source>
</reference>
<dbReference type="SUPFAM" id="SSF53850">
    <property type="entry name" value="Periplasmic binding protein-like II"/>
    <property type="match status" value="1"/>
</dbReference>
<evidence type="ECO:0000256" key="10">
    <source>
        <dbReference type="ARBA" id="ARBA00024861"/>
    </source>
</evidence>
<evidence type="ECO:0000313" key="13">
    <source>
        <dbReference type="EMBL" id="RAI03943.1"/>
    </source>
</evidence>
<accession>A0A8B2NX47</accession>
<evidence type="ECO:0000256" key="9">
    <source>
        <dbReference type="ARBA" id="ARBA00023102"/>
    </source>
</evidence>
<comment type="caution">
    <text evidence="13">The sequence shown here is derived from an EMBL/GenBank/DDBJ whole genome shotgun (WGS) entry which is preliminary data.</text>
</comment>
<keyword evidence="9" id="KW-0368">Histidine biosynthesis</keyword>